<protein>
    <recommendedName>
        <fullName evidence="5">HMG box domain-containing protein</fullName>
    </recommendedName>
</protein>
<keyword evidence="2" id="KW-0804">Transcription</keyword>
<sequence length="148" mass="16755">MEHSGQADDTIVHDDPVPPIKEEAIGEIPKPQPASKGAKTKKSKAPKSGVTKPKTKRSKAPKSGITRPKNCWLLFLAHKRVEVLRENPTLLTKQVSRIVSRIWKALSAAEKAPWKAEAKRLAEQHKRDNPTYKYQPRRPSEIKRRSKN</sequence>
<dbReference type="InterPro" id="IPR050140">
    <property type="entry name" value="SRY-related_HMG-box_TF-like"/>
</dbReference>
<dbReference type="Pfam" id="PF00505">
    <property type="entry name" value="HMG_box"/>
    <property type="match status" value="1"/>
</dbReference>
<dbReference type="CDD" id="cd01389">
    <property type="entry name" value="HMG-box_ROX1-like"/>
    <property type="match status" value="1"/>
</dbReference>
<feature type="DNA-binding region" description="HMG box" evidence="3">
    <location>
        <begin position="65"/>
        <end position="133"/>
    </location>
</feature>
<accession>A0AAN9UDJ8</accession>
<keyword evidence="7" id="KW-1185">Reference proteome</keyword>
<dbReference type="InterPro" id="IPR036910">
    <property type="entry name" value="HMG_box_dom_sf"/>
</dbReference>
<dbReference type="SUPFAM" id="SSF47095">
    <property type="entry name" value="HMG-box"/>
    <property type="match status" value="1"/>
</dbReference>
<dbReference type="GO" id="GO:0000978">
    <property type="term" value="F:RNA polymerase II cis-regulatory region sequence-specific DNA binding"/>
    <property type="evidence" value="ECO:0007669"/>
    <property type="project" value="TreeGrafter"/>
</dbReference>
<dbReference type="PANTHER" id="PTHR10270:SF161">
    <property type="entry name" value="SEX-DETERMINING REGION Y PROTEIN"/>
    <property type="match status" value="1"/>
</dbReference>
<dbReference type="AlphaFoldDB" id="A0AAN9UDJ8"/>
<evidence type="ECO:0000313" key="6">
    <source>
        <dbReference type="EMBL" id="KAK7740839.1"/>
    </source>
</evidence>
<keyword evidence="1 3" id="KW-0238">DNA-binding</keyword>
<proteinExistence type="predicted"/>
<evidence type="ECO:0000313" key="7">
    <source>
        <dbReference type="Proteomes" id="UP001320420"/>
    </source>
</evidence>
<feature type="region of interest" description="Disordered" evidence="4">
    <location>
        <begin position="108"/>
        <end position="148"/>
    </location>
</feature>
<evidence type="ECO:0000256" key="2">
    <source>
        <dbReference type="ARBA" id="ARBA00023163"/>
    </source>
</evidence>
<dbReference type="PROSITE" id="PS50118">
    <property type="entry name" value="HMG_BOX_2"/>
    <property type="match status" value="1"/>
</dbReference>
<feature type="compositionally biased region" description="Basic and acidic residues" evidence="4">
    <location>
        <begin position="138"/>
        <end position="148"/>
    </location>
</feature>
<evidence type="ECO:0000256" key="3">
    <source>
        <dbReference type="PROSITE-ProRule" id="PRU00267"/>
    </source>
</evidence>
<feature type="region of interest" description="Disordered" evidence="4">
    <location>
        <begin position="1"/>
        <end position="66"/>
    </location>
</feature>
<name>A0AAN9UDJ8_9PEZI</name>
<dbReference type="Gene3D" id="1.10.30.10">
    <property type="entry name" value="High mobility group box domain"/>
    <property type="match status" value="1"/>
</dbReference>
<evidence type="ECO:0000256" key="1">
    <source>
        <dbReference type="ARBA" id="ARBA00023125"/>
    </source>
</evidence>
<gene>
    <name evidence="6" type="ORF">SLS62_010983</name>
</gene>
<organism evidence="6 7">
    <name type="scientific">Diatrype stigma</name>
    <dbReference type="NCBI Taxonomy" id="117547"/>
    <lineage>
        <taxon>Eukaryota</taxon>
        <taxon>Fungi</taxon>
        <taxon>Dikarya</taxon>
        <taxon>Ascomycota</taxon>
        <taxon>Pezizomycotina</taxon>
        <taxon>Sordariomycetes</taxon>
        <taxon>Xylariomycetidae</taxon>
        <taxon>Xylariales</taxon>
        <taxon>Diatrypaceae</taxon>
        <taxon>Diatrype</taxon>
    </lineage>
</organism>
<feature type="compositionally biased region" description="Basic and acidic residues" evidence="4">
    <location>
        <begin position="112"/>
        <end position="130"/>
    </location>
</feature>
<dbReference type="EMBL" id="JAKJXP020000161">
    <property type="protein sequence ID" value="KAK7740839.1"/>
    <property type="molecule type" value="Genomic_DNA"/>
</dbReference>
<feature type="compositionally biased region" description="Basic and acidic residues" evidence="4">
    <location>
        <begin position="1"/>
        <end position="24"/>
    </location>
</feature>
<evidence type="ECO:0000256" key="4">
    <source>
        <dbReference type="SAM" id="MobiDB-lite"/>
    </source>
</evidence>
<feature type="domain" description="HMG box" evidence="5">
    <location>
        <begin position="65"/>
        <end position="133"/>
    </location>
</feature>
<reference evidence="6 7" key="1">
    <citation type="submission" date="2024-02" db="EMBL/GenBank/DDBJ databases">
        <title>De novo assembly and annotation of 12 fungi associated with fruit tree decline syndrome in Ontario, Canada.</title>
        <authorList>
            <person name="Sulman M."/>
            <person name="Ellouze W."/>
            <person name="Ilyukhin E."/>
        </authorList>
    </citation>
    <scope>NUCLEOTIDE SEQUENCE [LARGE SCALE GENOMIC DNA]</scope>
    <source>
        <strain evidence="6 7">M11/M66-122</strain>
    </source>
</reference>
<dbReference type="PANTHER" id="PTHR10270">
    <property type="entry name" value="SOX TRANSCRIPTION FACTOR"/>
    <property type="match status" value="1"/>
</dbReference>
<dbReference type="Proteomes" id="UP001320420">
    <property type="component" value="Unassembled WGS sequence"/>
</dbReference>
<dbReference type="GO" id="GO:0001228">
    <property type="term" value="F:DNA-binding transcription activator activity, RNA polymerase II-specific"/>
    <property type="evidence" value="ECO:0007669"/>
    <property type="project" value="TreeGrafter"/>
</dbReference>
<keyword evidence="3" id="KW-0539">Nucleus</keyword>
<comment type="caution">
    <text evidence="6">The sequence shown here is derived from an EMBL/GenBank/DDBJ whole genome shotgun (WGS) entry which is preliminary data.</text>
</comment>
<dbReference type="GO" id="GO:0005634">
    <property type="term" value="C:nucleus"/>
    <property type="evidence" value="ECO:0007669"/>
    <property type="project" value="UniProtKB-UniRule"/>
</dbReference>
<dbReference type="GO" id="GO:0030154">
    <property type="term" value="P:cell differentiation"/>
    <property type="evidence" value="ECO:0007669"/>
    <property type="project" value="TreeGrafter"/>
</dbReference>
<dbReference type="InterPro" id="IPR009071">
    <property type="entry name" value="HMG_box_dom"/>
</dbReference>
<evidence type="ECO:0000259" key="5">
    <source>
        <dbReference type="PROSITE" id="PS50118"/>
    </source>
</evidence>
<dbReference type="SMART" id="SM00398">
    <property type="entry name" value="HMG"/>
    <property type="match status" value="1"/>
</dbReference>